<dbReference type="SMART" id="SM00939">
    <property type="entry name" value="PepX_C"/>
    <property type="match status" value="1"/>
</dbReference>
<dbReference type="SUPFAM" id="SSF49785">
    <property type="entry name" value="Galactose-binding domain-like"/>
    <property type="match status" value="1"/>
</dbReference>
<keyword evidence="1" id="KW-0378">Hydrolase</keyword>
<dbReference type="NCBIfam" id="TIGR00976">
    <property type="entry name" value="CocE_NonD"/>
    <property type="match status" value="1"/>
</dbReference>
<dbReference type="PANTHER" id="PTHR43056:SF10">
    <property type="entry name" value="COCE_NOND FAMILY, PUTATIVE (AFU_ORTHOLOGUE AFUA_7G00600)-RELATED"/>
    <property type="match status" value="1"/>
</dbReference>
<name>A0A1C3XCX9_9HYPH</name>
<dbReference type="Gene3D" id="1.10.3020.10">
    <property type="entry name" value="alpha-amino acid ester hydrolase ( Helical cap domain)"/>
    <property type="match status" value="1"/>
</dbReference>
<reference evidence="4" key="1">
    <citation type="submission" date="2016-08" db="EMBL/GenBank/DDBJ databases">
        <authorList>
            <person name="Varghese N."/>
            <person name="Submissions Spin"/>
        </authorList>
    </citation>
    <scope>NUCLEOTIDE SEQUENCE [LARGE SCALE GENOMIC DNA]</scope>
    <source>
        <strain evidence="4">P1-7</strain>
    </source>
</reference>
<dbReference type="SUPFAM" id="SSF53474">
    <property type="entry name" value="alpha/beta-Hydrolases"/>
    <property type="match status" value="1"/>
</dbReference>
<dbReference type="Proteomes" id="UP000199205">
    <property type="component" value="Unassembled WGS sequence"/>
</dbReference>
<dbReference type="InterPro" id="IPR013736">
    <property type="entry name" value="Xaa-Pro_dipept_C"/>
</dbReference>
<dbReference type="AlphaFoldDB" id="A0A1C3XCX9"/>
<evidence type="ECO:0000259" key="2">
    <source>
        <dbReference type="SMART" id="SM00939"/>
    </source>
</evidence>
<dbReference type="Pfam" id="PF02129">
    <property type="entry name" value="Peptidase_S15"/>
    <property type="match status" value="1"/>
</dbReference>
<dbReference type="InterPro" id="IPR050585">
    <property type="entry name" value="Xaa-Pro_dipeptidyl-ppase/CocE"/>
</dbReference>
<dbReference type="PANTHER" id="PTHR43056">
    <property type="entry name" value="PEPTIDASE S9 PROLYL OLIGOPEPTIDASE"/>
    <property type="match status" value="1"/>
</dbReference>
<evidence type="ECO:0000313" key="4">
    <source>
        <dbReference type="Proteomes" id="UP000199205"/>
    </source>
</evidence>
<accession>A0A1C3XCX9</accession>
<dbReference type="Gene3D" id="3.40.50.1820">
    <property type="entry name" value="alpha/beta hydrolase"/>
    <property type="match status" value="1"/>
</dbReference>
<organism evidence="3 4">
    <name type="scientific">Rhizobium lusitanum</name>
    <dbReference type="NCBI Taxonomy" id="293958"/>
    <lineage>
        <taxon>Bacteria</taxon>
        <taxon>Pseudomonadati</taxon>
        <taxon>Pseudomonadota</taxon>
        <taxon>Alphaproteobacteria</taxon>
        <taxon>Hyphomicrobiales</taxon>
        <taxon>Rhizobiaceae</taxon>
        <taxon>Rhizobium/Agrobacterium group</taxon>
        <taxon>Rhizobium</taxon>
    </lineage>
</organism>
<dbReference type="InterPro" id="IPR000383">
    <property type="entry name" value="Xaa-Pro-like_dom"/>
</dbReference>
<dbReference type="Gene3D" id="2.60.120.260">
    <property type="entry name" value="Galactose-binding domain-like"/>
    <property type="match status" value="1"/>
</dbReference>
<proteinExistence type="predicted"/>
<gene>
    <name evidence="3" type="ORF">GA0061101_13230</name>
</gene>
<dbReference type="Pfam" id="PF08530">
    <property type="entry name" value="PepX_C"/>
    <property type="match status" value="1"/>
</dbReference>
<dbReference type="InterPro" id="IPR029058">
    <property type="entry name" value="AB_hydrolase_fold"/>
</dbReference>
<evidence type="ECO:0000256" key="1">
    <source>
        <dbReference type="ARBA" id="ARBA00022801"/>
    </source>
</evidence>
<protein>
    <recommendedName>
        <fullName evidence="2">Xaa-Pro dipeptidyl-peptidase C-terminal domain-containing protein</fullName>
    </recommendedName>
</protein>
<dbReference type="InterPro" id="IPR008979">
    <property type="entry name" value="Galactose-bd-like_sf"/>
</dbReference>
<dbReference type="EMBL" id="FMAF01000032">
    <property type="protein sequence ID" value="SCB50113.1"/>
    <property type="molecule type" value="Genomic_DNA"/>
</dbReference>
<feature type="domain" description="Xaa-Pro dipeptidyl-peptidase C-terminal" evidence="2">
    <location>
        <begin position="307"/>
        <end position="565"/>
    </location>
</feature>
<dbReference type="GO" id="GO:0008239">
    <property type="term" value="F:dipeptidyl-peptidase activity"/>
    <property type="evidence" value="ECO:0007669"/>
    <property type="project" value="InterPro"/>
</dbReference>
<dbReference type="InterPro" id="IPR005674">
    <property type="entry name" value="CocE/Ser_esterase"/>
</dbReference>
<sequence>MLDISRPPPNLNPACNTGMKRMTDRSFATIENHWITLKDGTRLAARIWMPDNAENDPVPAVFEFLPYRKRDGTSPRDESTYPVFAAAGIAGVRVDIRGSGESDGVIDGEYTELELANACELIAWIAEQPWSNGSVGMMGISWGGFNCLQVAALKPPALKAVISIASTVDRYNDDIHYKNGCHLSAQLSWAATMLGYQSRSPDPAIVGERWREMWLERLEHEPFFMEEWLQHQRRDDFWRHGSICENFAKFDVPAIVIAGWADGYRNTPLLAVEGLGNKAKALIGPWVHKYPHFAWPKPRADFHGEAIAWWNRWLRGDQNGAESIPPVRAYILDAIKPATRRDFDPGFWIAKSEWQKPDMQCFYVEQFGTLMEGMPIPHAPEHPIYLRSPLDTGTASGEWFTLKPDVEMAIDQRLDDAGSLTFQTAPLVEDHDYLGRPVLALTLRCDAETANLCARLVDIHPDGTATRVSFGVFNLAHRNSNAEPEPLSKGERTRVTLTLDACGYRFRKGHRIRLSLSTAYWPMVLPPPEDPGLTIDLASIGLGLPKLGAHDVIDLKQPDNPDPLPKYIEHAPASTKRRVMRDLSAGKTHYEIHEDTGLFEHPGTGLSTRQLREEVWSIAPDDPLSMKGISTWTCDMQRPDWFVRTIATSAISCTATDWIVSASVTAYEGETQIFRKVFEEKRVPRDLM</sequence>
<evidence type="ECO:0000313" key="3">
    <source>
        <dbReference type="EMBL" id="SCB50113.1"/>
    </source>
</evidence>